<feature type="signal peptide" evidence="1">
    <location>
        <begin position="1"/>
        <end position="16"/>
    </location>
</feature>
<dbReference type="Proteomes" id="UP000791440">
    <property type="component" value="Unassembled WGS sequence"/>
</dbReference>
<evidence type="ECO:0000313" key="3">
    <source>
        <dbReference type="Proteomes" id="UP000791440"/>
    </source>
</evidence>
<name>A0A922CL36_MANSE</name>
<protein>
    <submittedName>
        <fullName evidence="2">Uncharacterized protein</fullName>
    </submittedName>
</protein>
<feature type="chain" id="PRO_5037186461" evidence="1">
    <location>
        <begin position="17"/>
        <end position="284"/>
    </location>
</feature>
<gene>
    <name evidence="2" type="ORF">O3G_MSEX006253</name>
</gene>
<comment type="caution">
    <text evidence="2">The sequence shown here is derived from an EMBL/GenBank/DDBJ whole genome shotgun (WGS) entry which is preliminary data.</text>
</comment>
<proteinExistence type="predicted"/>
<organism evidence="2 3">
    <name type="scientific">Manduca sexta</name>
    <name type="common">Tobacco hawkmoth</name>
    <name type="synonym">Tobacco hornworm</name>
    <dbReference type="NCBI Taxonomy" id="7130"/>
    <lineage>
        <taxon>Eukaryota</taxon>
        <taxon>Metazoa</taxon>
        <taxon>Ecdysozoa</taxon>
        <taxon>Arthropoda</taxon>
        <taxon>Hexapoda</taxon>
        <taxon>Insecta</taxon>
        <taxon>Pterygota</taxon>
        <taxon>Neoptera</taxon>
        <taxon>Endopterygota</taxon>
        <taxon>Lepidoptera</taxon>
        <taxon>Glossata</taxon>
        <taxon>Ditrysia</taxon>
        <taxon>Bombycoidea</taxon>
        <taxon>Sphingidae</taxon>
        <taxon>Sphinginae</taxon>
        <taxon>Sphingini</taxon>
        <taxon>Manduca</taxon>
    </lineage>
</organism>
<keyword evidence="1" id="KW-0732">Signal</keyword>
<accession>A0A922CL36</accession>
<keyword evidence="3" id="KW-1185">Reference proteome</keyword>
<sequence>MLKATVLLCLAAMSHGAFVTMRQLANHPHLRSTGGNEALISRLAEQSDVVIPYYETLQKVEQVRKLIEQHINFVQIPQLGDPNRHYVVLLGVIHHMIKAIAESCTVDPVKYDQDYMTLVEEGLTTAWNDPKETADSIRHIMDLSAQQTQHVTSLIHVLCGVNNESPLLCNLVISKIFNKPSEKQETKILLKLGTVATLFGDVSSNLEEVANHQQEISFLLDPATKELLKPLVLSAVDARLDLDVDRNCGNIPAYPVSLPRVSSKRYKGLQSLHPSLMSRRKNLG</sequence>
<evidence type="ECO:0000313" key="2">
    <source>
        <dbReference type="EMBL" id="KAG6449839.1"/>
    </source>
</evidence>
<dbReference type="AlphaFoldDB" id="A0A922CL36"/>
<dbReference type="EMBL" id="JH668379">
    <property type="protein sequence ID" value="KAG6449839.1"/>
    <property type="molecule type" value="Genomic_DNA"/>
</dbReference>
<reference evidence="2" key="1">
    <citation type="journal article" date="2016" name="Insect Biochem. Mol. Biol.">
        <title>Multifaceted biological insights from a draft genome sequence of the tobacco hornworm moth, Manduca sexta.</title>
        <authorList>
            <person name="Kanost M.R."/>
            <person name="Arrese E.L."/>
            <person name="Cao X."/>
            <person name="Chen Y.R."/>
            <person name="Chellapilla S."/>
            <person name="Goldsmith M.R."/>
            <person name="Grosse-Wilde E."/>
            <person name="Heckel D.G."/>
            <person name="Herndon N."/>
            <person name="Jiang H."/>
            <person name="Papanicolaou A."/>
            <person name="Qu J."/>
            <person name="Soulages J.L."/>
            <person name="Vogel H."/>
            <person name="Walters J."/>
            <person name="Waterhouse R.M."/>
            <person name="Ahn S.J."/>
            <person name="Almeida F.C."/>
            <person name="An C."/>
            <person name="Aqrawi P."/>
            <person name="Bretschneider A."/>
            <person name="Bryant W.B."/>
            <person name="Bucks S."/>
            <person name="Chao H."/>
            <person name="Chevignon G."/>
            <person name="Christen J.M."/>
            <person name="Clarke D.F."/>
            <person name="Dittmer N.T."/>
            <person name="Ferguson L.C.F."/>
            <person name="Garavelou S."/>
            <person name="Gordon K.H.J."/>
            <person name="Gunaratna R.T."/>
            <person name="Han Y."/>
            <person name="Hauser F."/>
            <person name="He Y."/>
            <person name="Heidel-Fischer H."/>
            <person name="Hirsh A."/>
            <person name="Hu Y."/>
            <person name="Jiang H."/>
            <person name="Kalra D."/>
            <person name="Klinner C."/>
            <person name="Konig C."/>
            <person name="Kovar C."/>
            <person name="Kroll A.R."/>
            <person name="Kuwar S.S."/>
            <person name="Lee S.L."/>
            <person name="Lehman R."/>
            <person name="Li K."/>
            <person name="Li Z."/>
            <person name="Liang H."/>
            <person name="Lovelace S."/>
            <person name="Lu Z."/>
            <person name="Mansfield J.H."/>
            <person name="McCulloch K.J."/>
            <person name="Mathew T."/>
            <person name="Morton B."/>
            <person name="Muzny D.M."/>
            <person name="Neunemann D."/>
            <person name="Ongeri F."/>
            <person name="Pauchet Y."/>
            <person name="Pu L.L."/>
            <person name="Pyrousis I."/>
            <person name="Rao X.J."/>
            <person name="Redding A."/>
            <person name="Roesel C."/>
            <person name="Sanchez-Gracia A."/>
            <person name="Schaack S."/>
            <person name="Shukla A."/>
            <person name="Tetreau G."/>
            <person name="Wang Y."/>
            <person name="Xiong G.H."/>
            <person name="Traut W."/>
            <person name="Walsh T.K."/>
            <person name="Worley K.C."/>
            <person name="Wu D."/>
            <person name="Wu W."/>
            <person name="Wu Y.Q."/>
            <person name="Zhang X."/>
            <person name="Zou Z."/>
            <person name="Zucker H."/>
            <person name="Briscoe A.D."/>
            <person name="Burmester T."/>
            <person name="Clem R.J."/>
            <person name="Feyereisen R."/>
            <person name="Grimmelikhuijzen C.J.P."/>
            <person name="Hamodrakas S.J."/>
            <person name="Hansson B.S."/>
            <person name="Huguet E."/>
            <person name="Jermiin L.S."/>
            <person name="Lan Q."/>
            <person name="Lehman H.K."/>
            <person name="Lorenzen M."/>
            <person name="Merzendorfer H."/>
            <person name="Michalopoulos I."/>
            <person name="Morton D.B."/>
            <person name="Muthukrishnan S."/>
            <person name="Oakeshott J.G."/>
            <person name="Palmer W."/>
            <person name="Park Y."/>
            <person name="Passarelli A.L."/>
            <person name="Rozas J."/>
            <person name="Schwartz L.M."/>
            <person name="Smith W."/>
            <person name="Southgate A."/>
            <person name="Vilcinskas A."/>
            <person name="Vogt R."/>
            <person name="Wang P."/>
            <person name="Werren J."/>
            <person name="Yu X.Q."/>
            <person name="Zhou J.J."/>
            <person name="Brown S.J."/>
            <person name="Scherer S.E."/>
            <person name="Richards S."/>
            <person name="Blissard G.W."/>
        </authorList>
    </citation>
    <scope>NUCLEOTIDE SEQUENCE</scope>
</reference>
<evidence type="ECO:0000256" key="1">
    <source>
        <dbReference type="SAM" id="SignalP"/>
    </source>
</evidence>
<reference evidence="2" key="2">
    <citation type="submission" date="2020-12" db="EMBL/GenBank/DDBJ databases">
        <authorList>
            <person name="Kanost M."/>
        </authorList>
    </citation>
    <scope>NUCLEOTIDE SEQUENCE</scope>
</reference>